<dbReference type="Proteomes" id="UP000192907">
    <property type="component" value="Unassembled WGS sequence"/>
</dbReference>
<sequence>MLSKKSKVAIVTANFNVKQLIIECLSTFGFTDVQSFETTHEAYEVCSRAQYDLFIVEMDMPDNPGVTLMQRLRSTGNYGFEPMLFLGSRMNESTLNLFLEFDVDYVLMGALDKERCEAKLKYLIKTENHLPEPVQKYRDAKSAYWNGIYEMSRDLVDDLIKMGVSNERVMVLKGDILAQEQNNSEAASYYQQVLTKNPSSLCARNKLAKLKMAEGKYTEAKLMLDEMVELNPHHLKALENAGFTNFELGYDDLAKQQMAQLEKMDSDNDTANTVLTKVAIREGDYETASKRMEGQDNSQEIAEELNKAGVKLVKDEDFEGAIKVYLDCLRLIEDEEMTAKICYNLAFAYAKLKNMTKAREFCERALMADSGLEPAQKMMAQLNKQTA</sequence>
<evidence type="ECO:0000313" key="4">
    <source>
        <dbReference type="Proteomes" id="UP000192907"/>
    </source>
</evidence>
<dbReference type="CDD" id="cd00156">
    <property type="entry name" value="REC"/>
    <property type="match status" value="1"/>
</dbReference>
<dbReference type="STRING" id="1513793.SAMN06296036_102422"/>
<name>A0A1Y6B8A9_9BACT</name>
<dbReference type="InterPro" id="IPR011990">
    <property type="entry name" value="TPR-like_helical_dom_sf"/>
</dbReference>
<dbReference type="Gene3D" id="3.40.50.2300">
    <property type="match status" value="1"/>
</dbReference>
<dbReference type="GO" id="GO:0000160">
    <property type="term" value="P:phosphorelay signal transduction system"/>
    <property type="evidence" value="ECO:0007669"/>
    <property type="project" value="InterPro"/>
</dbReference>
<dbReference type="SMART" id="SM00028">
    <property type="entry name" value="TPR"/>
    <property type="match status" value="4"/>
</dbReference>
<dbReference type="InterPro" id="IPR019734">
    <property type="entry name" value="TPR_rpt"/>
</dbReference>
<dbReference type="AlphaFoldDB" id="A0A1Y6B8A9"/>
<keyword evidence="4" id="KW-1185">Reference proteome</keyword>
<dbReference type="EMBL" id="FWZT01000002">
    <property type="protein sequence ID" value="SME98145.1"/>
    <property type="molecule type" value="Genomic_DNA"/>
</dbReference>
<proteinExistence type="predicted"/>
<reference evidence="4" key="1">
    <citation type="submission" date="2017-04" db="EMBL/GenBank/DDBJ databases">
        <authorList>
            <person name="Varghese N."/>
            <person name="Submissions S."/>
        </authorList>
    </citation>
    <scope>NUCLEOTIDE SEQUENCE [LARGE SCALE GENOMIC DNA]</scope>
    <source>
        <strain evidence="4">RKEM611</strain>
    </source>
</reference>
<dbReference type="PROSITE" id="PS50110">
    <property type="entry name" value="RESPONSE_REGULATORY"/>
    <property type="match status" value="1"/>
</dbReference>
<accession>A0A1Y6B8A9</accession>
<comment type="caution">
    <text evidence="1">Lacks conserved residue(s) required for the propagation of feature annotation.</text>
</comment>
<dbReference type="Pfam" id="PF00072">
    <property type="entry name" value="Response_reg"/>
    <property type="match status" value="1"/>
</dbReference>
<protein>
    <submittedName>
        <fullName evidence="3">Tetratricopeptide repeat-containing protein</fullName>
    </submittedName>
</protein>
<dbReference type="RefSeq" id="WP_132314942.1">
    <property type="nucleotide sequence ID" value="NZ_FWZT01000002.1"/>
</dbReference>
<dbReference type="SUPFAM" id="SSF48452">
    <property type="entry name" value="TPR-like"/>
    <property type="match status" value="1"/>
</dbReference>
<evidence type="ECO:0000259" key="2">
    <source>
        <dbReference type="PROSITE" id="PS50110"/>
    </source>
</evidence>
<dbReference type="InterPro" id="IPR001789">
    <property type="entry name" value="Sig_transdc_resp-reg_receiver"/>
</dbReference>
<dbReference type="SUPFAM" id="SSF52172">
    <property type="entry name" value="CheY-like"/>
    <property type="match status" value="1"/>
</dbReference>
<dbReference type="OrthoDB" id="5294075at2"/>
<feature type="domain" description="Response regulatory" evidence="2">
    <location>
        <begin position="7"/>
        <end position="124"/>
    </location>
</feature>
<dbReference type="Pfam" id="PF14559">
    <property type="entry name" value="TPR_19"/>
    <property type="match status" value="1"/>
</dbReference>
<dbReference type="Gene3D" id="1.25.40.10">
    <property type="entry name" value="Tetratricopeptide repeat domain"/>
    <property type="match status" value="2"/>
</dbReference>
<dbReference type="Pfam" id="PF13181">
    <property type="entry name" value="TPR_8"/>
    <property type="match status" value="1"/>
</dbReference>
<evidence type="ECO:0000313" key="3">
    <source>
        <dbReference type="EMBL" id="SME98145.1"/>
    </source>
</evidence>
<gene>
    <name evidence="3" type="ORF">SAMN06296036_102422</name>
</gene>
<evidence type="ECO:0000256" key="1">
    <source>
        <dbReference type="PROSITE-ProRule" id="PRU00169"/>
    </source>
</evidence>
<organism evidence="3 4">
    <name type="scientific">Pseudobacteriovorax antillogorgiicola</name>
    <dbReference type="NCBI Taxonomy" id="1513793"/>
    <lineage>
        <taxon>Bacteria</taxon>
        <taxon>Pseudomonadati</taxon>
        <taxon>Bdellovibrionota</taxon>
        <taxon>Oligoflexia</taxon>
        <taxon>Oligoflexales</taxon>
        <taxon>Pseudobacteriovoracaceae</taxon>
        <taxon>Pseudobacteriovorax</taxon>
    </lineage>
</organism>
<dbReference type="InterPro" id="IPR011006">
    <property type="entry name" value="CheY-like_superfamily"/>
</dbReference>